<dbReference type="Proteomes" id="UP000326877">
    <property type="component" value="Unassembled WGS sequence"/>
</dbReference>
<dbReference type="AlphaFoldDB" id="A0A5N7CF42"/>
<dbReference type="OrthoDB" id="4495659at2759"/>
<evidence type="ECO:0000313" key="1">
    <source>
        <dbReference type="EMBL" id="KAE8392497.1"/>
    </source>
</evidence>
<name>A0A5N7CF42_PETAA</name>
<proteinExistence type="predicted"/>
<gene>
    <name evidence="1" type="ORF">BDV23DRAFT_151002</name>
</gene>
<accession>A0A5N7CF42</accession>
<sequence>MTRDEVPYRDPITGTMDCCPGGTHFEFDKGLQKGGCCDDGKYLSVNTTFKAVGCCPEGEPKHALFVDPDTGDSSCCEATAIGFSEGQCVMPDGPNPNPPSKKNECGHEICPPNEHDMGLVYGKCYRLISPVTGFPLSVYTSDYRLSETDQDPIWQFRVCHSTTDCSPGGTVKEDEKFTLNDVIGPLGNKDPGPWWICNGAHYAPCKDGKNAKKFTAKKWCTSDGCGICLAADPKGIGRVCPGHQALGDSNNPRQCIPFIVEEMQCLADNPLPEPSLEDYDEEL</sequence>
<organism evidence="1">
    <name type="scientific">Petromyces alliaceus</name>
    <name type="common">Aspergillus alliaceus</name>
    <dbReference type="NCBI Taxonomy" id="209559"/>
    <lineage>
        <taxon>Eukaryota</taxon>
        <taxon>Fungi</taxon>
        <taxon>Dikarya</taxon>
        <taxon>Ascomycota</taxon>
        <taxon>Pezizomycotina</taxon>
        <taxon>Eurotiomycetes</taxon>
        <taxon>Eurotiomycetidae</taxon>
        <taxon>Eurotiales</taxon>
        <taxon>Aspergillaceae</taxon>
        <taxon>Aspergillus</taxon>
        <taxon>Aspergillus subgen. Circumdati</taxon>
    </lineage>
</organism>
<reference evidence="1" key="1">
    <citation type="submission" date="2019-04" db="EMBL/GenBank/DDBJ databases">
        <title>Friends and foes A comparative genomics studyof 23 Aspergillus species from section Flavi.</title>
        <authorList>
            <consortium name="DOE Joint Genome Institute"/>
            <person name="Kjaerbolling I."/>
            <person name="Vesth T."/>
            <person name="Frisvad J.C."/>
            <person name="Nybo J.L."/>
            <person name="Theobald S."/>
            <person name="Kildgaard S."/>
            <person name="Isbrandt T."/>
            <person name="Kuo A."/>
            <person name="Sato A."/>
            <person name="Lyhne E.K."/>
            <person name="Kogle M.E."/>
            <person name="Wiebenga A."/>
            <person name="Kun R.S."/>
            <person name="Lubbers R.J."/>
            <person name="Makela M.R."/>
            <person name="Barry K."/>
            <person name="Chovatia M."/>
            <person name="Clum A."/>
            <person name="Daum C."/>
            <person name="Haridas S."/>
            <person name="He G."/>
            <person name="LaButti K."/>
            <person name="Lipzen A."/>
            <person name="Mondo S."/>
            <person name="Riley R."/>
            <person name="Salamov A."/>
            <person name="Simmons B.A."/>
            <person name="Magnuson J.K."/>
            <person name="Henrissat B."/>
            <person name="Mortensen U.H."/>
            <person name="Larsen T.O."/>
            <person name="Devries R.P."/>
            <person name="Grigoriev I.V."/>
            <person name="Machida M."/>
            <person name="Baker S.E."/>
            <person name="Andersen M.R."/>
        </authorList>
    </citation>
    <scope>NUCLEOTIDE SEQUENCE [LARGE SCALE GENOMIC DNA]</scope>
    <source>
        <strain evidence="1">IBT 14317</strain>
    </source>
</reference>
<dbReference type="EMBL" id="ML735236">
    <property type="protein sequence ID" value="KAE8392497.1"/>
    <property type="molecule type" value="Genomic_DNA"/>
</dbReference>
<protein>
    <submittedName>
        <fullName evidence="1">Uncharacterized protein</fullName>
    </submittedName>
</protein>